<dbReference type="AlphaFoldDB" id="A0A024S2S2"/>
<feature type="compositionally biased region" description="Low complexity" evidence="1">
    <location>
        <begin position="1"/>
        <end position="35"/>
    </location>
</feature>
<sequence>MDASSSSAASSSSSSFSSSSTYSSTTRQSPSTSAAVMAPAPVQAKVPSTEPFLKDFTLVAEAAKRAQAAVMVRDFAEMGL</sequence>
<dbReference type="Proteomes" id="UP000024376">
    <property type="component" value="Unassembled WGS sequence"/>
</dbReference>
<gene>
    <name evidence="2" type="ORF">M419DRAFT_87980</name>
</gene>
<organism evidence="2 3">
    <name type="scientific">Hypocrea jecorina (strain ATCC 56765 / BCRC 32924 / NRRL 11460 / Rut C-30)</name>
    <name type="common">Trichoderma reesei</name>
    <dbReference type="NCBI Taxonomy" id="1344414"/>
    <lineage>
        <taxon>Eukaryota</taxon>
        <taxon>Fungi</taxon>
        <taxon>Dikarya</taxon>
        <taxon>Ascomycota</taxon>
        <taxon>Pezizomycotina</taxon>
        <taxon>Sordariomycetes</taxon>
        <taxon>Hypocreomycetidae</taxon>
        <taxon>Hypocreales</taxon>
        <taxon>Hypocreaceae</taxon>
        <taxon>Trichoderma</taxon>
    </lineage>
</organism>
<accession>A0A024S2S2</accession>
<reference evidence="3" key="1">
    <citation type="journal article" date="2013" name="Ind. Biotechnol.">
        <title>Comparative genomics analysis of Trichoderma reesei strains.</title>
        <authorList>
            <person name="Koike H."/>
            <person name="Aerts A."/>
            <person name="LaButti K."/>
            <person name="Grigoriev I.V."/>
            <person name="Baker S.E."/>
        </authorList>
    </citation>
    <scope>NUCLEOTIDE SEQUENCE [LARGE SCALE GENOMIC DNA]</scope>
    <source>
        <strain evidence="3">ATCC 56765 / BCRC 32924 / NRRL 11460 / Rut C-30</strain>
    </source>
</reference>
<evidence type="ECO:0000313" key="3">
    <source>
        <dbReference type="Proteomes" id="UP000024376"/>
    </source>
</evidence>
<evidence type="ECO:0000256" key="1">
    <source>
        <dbReference type="SAM" id="MobiDB-lite"/>
    </source>
</evidence>
<proteinExistence type="predicted"/>
<name>A0A024S2S2_HYPJR</name>
<evidence type="ECO:0008006" key="4">
    <source>
        <dbReference type="Google" id="ProtNLM"/>
    </source>
</evidence>
<evidence type="ECO:0000313" key="2">
    <source>
        <dbReference type="EMBL" id="ETR98760.1"/>
    </source>
</evidence>
<dbReference type="EMBL" id="KI911160">
    <property type="protein sequence ID" value="ETR98760.1"/>
    <property type="molecule type" value="Genomic_DNA"/>
</dbReference>
<protein>
    <recommendedName>
        <fullName evidence="4">Thiol methyltransferase</fullName>
    </recommendedName>
</protein>
<feature type="region of interest" description="Disordered" evidence="1">
    <location>
        <begin position="1"/>
        <end position="40"/>
    </location>
</feature>
<dbReference type="KEGG" id="trr:M419DRAFT_87980"/>
<dbReference type="HOGENOM" id="CLU_148138_1_0_1"/>